<dbReference type="EMBL" id="AVOT02060338">
    <property type="protein sequence ID" value="MBW0553824.1"/>
    <property type="molecule type" value="Genomic_DNA"/>
</dbReference>
<organism evidence="2 3">
    <name type="scientific">Austropuccinia psidii MF-1</name>
    <dbReference type="NCBI Taxonomy" id="1389203"/>
    <lineage>
        <taxon>Eukaryota</taxon>
        <taxon>Fungi</taxon>
        <taxon>Dikarya</taxon>
        <taxon>Basidiomycota</taxon>
        <taxon>Pucciniomycotina</taxon>
        <taxon>Pucciniomycetes</taxon>
        <taxon>Pucciniales</taxon>
        <taxon>Sphaerophragmiaceae</taxon>
        <taxon>Austropuccinia</taxon>
    </lineage>
</organism>
<evidence type="ECO:0000313" key="3">
    <source>
        <dbReference type="Proteomes" id="UP000765509"/>
    </source>
</evidence>
<dbReference type="Proteomes" id="UP000765509">
    <property type="component" value="Unassembled WGS sequence"/>
</dbReference>
<comment type="caution">
    <text evidence="2">The sequence shown here is derived from an EMBL/GenBank/DDBJ whole genome shotgun (WGS) entry which is preliminary data.</text>
</comment>
<evidence type="ECO:0000313" key="2">
    <source>
        <dbReference type="EMBL" id="MBW0553824.1"/>
    </source>
</evidence>
<reference evidence="2" key="1">
    <citation type="submission" date="2021-03" db="EMBL/GenBank/DDBJ databases">
        <title>Draft genome sequence of rust myrtle Austropuccinia psidii MF-1, a brazilian biotype.</title>
        <authorList>
            <person name="Quecine M.C."/>
            <person name="Pachon D.M.R."/>
            <person name="Bonatelli M.L."/>
            <person name="Correr F.H."/>
            <person name="Franceschini L.M."/>
            <person name="Leite T.F."/>
            <person name="Margarido G.R.A."/>
            <person name="Almeida C.A."/>
            <person name="Ferrarezi J.A."/>
            <person name="Labate C.A."/>
        </authorList>
    </citation>
    <scope>NUCLEOTIDE SEQUENCE</scope>
    <source>
        <strain evidence="2">MF-1</strain>
    </source>
</reference>
<evidence type="ECO:0000259" key="1">
    <source>
        <dbReference type="Pfam" id="PF07727"/>
    </source>
</evidence>
<protein>
    <recommendedName>
        <fullName evidence="1">Reverse transcriptase Ty1/copia-type domain-containing protein</fullName>
    </recommendedName>
</protein>
<dbReference type="Pfam" id="PF07727">
    <property type="entry name" value="RVT_2"/>
    <property type="match status" value="1"/>
</dbReference>
<feature type="domain" description="Reverse transcriptase Ty1/copia-type" evidence="1">
    <location>
        <begin position="10"/>
        <end position="183"/>
    </location>
</feature>
<proteinExistence type="predicted"/>
<dbReference type="InterPro" id="IPR013103">
    <property type="entry name" value="RVT_2"/>
</dbReference>
<accession>A0A9Q3J1M9</accession>
<dbReference type="OrthoDB" id="3054497at2759"/>
<gene>
    <name evidence="2" type="ORF">O181_093539</name>
</gene>
<name>A0A9Q3J1M9_9BASI</name>
<sequence>MFDKGVLNYSSLPLGWNAIGSTWFLKTKKGPNGEFIKCKAQLCAQGFSQEPGMDFGNTFSPTTRLSSLRMLLTKATVLGLDVGQMDAVTAFLNSELSEDIFMRLPKGLELLNNIPTGEDIVLKVCHTLYGLKKSSWYWYMDLKNFFRGISFQTSAANPCVFSSSHPSWSCDVLVHFDDMIIVS</sequence>
<keyword evidence="3" id="KW-1185">Reference proteome</keyword>
<dbReference type="AlphaFoldDB" id="A0A9Q3J1M9"/>